<keyword evidence="1" id="KW-1133">Transmembrane helix</keyword>
<feature type="transmembrane region" description="Helical" evidence="1">
    <location>
        <begin position="289"/>
        <end position="315"/>
    </location>
</feature>
<evidence type="ECO:0000259" key="2">
    <source>
        <dbReference type="Pfam" id="PF13231"/>
    </source>
</evidence>
<evidence type="ECO:0000313" key="4">
    <source>
        <dbReference type="Proteomes" id="UP000240739"/>
    </source>
</evidence>
<protein>
    <recommendedName>
        <fullName evidence="2">Glycosyltransferase RgtA/B/C/D-like domain-containing protein</fullName>
    </recommendedName>
</protein>
<accession>A0A2T4UKR2</accession>
<dbReference type="AlphaFoldDB" id="A0A2T4UKR2"/>
<dbReference type="NCBIfam" id="TIGR03663">
    <property type="entry name" value="flippase activity-associated protein Agl23"/>
    <property type="match status" value="1"/>
</dbReference>
<dbReference type="Pfam" id="PF13231">
    <property type="entry name" value="PMT_2"/>
    <property type="match status" value="1"/>
</dbReference>
<dbReference type="EMBL" id="PYYB01000001">
    <property type="protein sequence ID" value="PTL59842.1"/>
    <property type="molecule type" value="Genomic_DNA"/>
</dbReference>
<dbReference type="InterPro" id="IPR019962">
    <property type="entry name" value="CHP03663"/>
</dbReference>
<gene>
    <name evidence="3" type="ORF">C7Y72_09355</name>
</gene>
<feature type="transmembrane region" description="Helical" evidence="1">
    <location>
        <begin position="362"/>
        <end position="383"/>
    </location>
</feature>
<keyword evidence="4" id="KW-1185">Reference proteome</keyword>
<evidence type="ECO:0000256" key="1">
    <source>
        <dbReference type="SAM" id="Phobius"/>
    </source>
</evidence>
<evidence type="ECO:0000313" key="3">
    <source>
        <dbReference type="EMBL" id="PTL59842.1"/>
    </source>
</evidence>
<reference evidence="3 4" key="1">
    <citation type="submission" date="2018-03" db="EMBL/GenBank/DDBJ databases">
        <title>Aquarubrobacter algicola gen. nov., sp. nov., a novel actinobacterium isolated from shallow eutrophic lake during the end of cyanobacterial harmful algal blooms.</title>
        <authorList>
            <person name="Chun S.J."/>
        </authorList>
    </citation>
    <scope>NUCLEOTIDE SEQUENCE [LARGE SCALE GENOMIC DNA]</scope>
    <source>
        <strain evidence="3 4">Seoho-28</strain>
    </source>
</reference>
<dbReference type="InterPro" id="IPR038731">
    <property type="entry name" value="RgtA/B/C-like"/>
</dbReference>
<keyword evidence="1" id="KW-0812">Transmembrane</keyword>
<comment type="caution">
    <text evidence="3">The sequence shown here is derived from an EMBL/GenBank/DDBJ whole genome shotgun (WGS) entry which is preliminary data.</text>
</comment>
<keyword evidence="1" id="KW-0472">Membrane</keyword>
<feature type="transmembrane region" description="Helical" evidence="1">
    <location>
        <begin position="158"/>
        <end position="175"/>
    </location>
</feature>
<name>A0A2T4UKR2_9ACTN</name>
<feature type="transmembrane region" description="Helical" evidence="1">
    <location>
        <begin position="240"/>
        <end position="258"/>
    </location>
</feature>
<feature type="transmembrane region" description="Helical" evidence="1">
    <location>
        <begin position="336"/>
        <end position="356"/>
    </location>
</feature>
<feature type="transmembrane region" description="Helical" evidence="1">
    <location>
        <begin position="202"/>
        <end position="220"/>
    </location>
</feature>
<proteinExistence type="predicted"/>
<organism evidence="3 4">
    <name type="scientific">Paraconexibacter algicola</name>
    <dbReference type="NCBI Taxonomy" id="2133960"/>
    <lineage>
        <taxon>Bacteria</taxon>
        <taxon>Bacillati</taxon>
        <taxon>Actinomycetota</taxon>
        <taxon>Thermoleophilia</taxon>
        <taxon>Solirubrobacterales</taxon>
        <taxon>Paraconexibacteraceae</taxon>
        <taxon>Paraconexibacter</taxon>
    </lineage>
</organism>
<feature type="transmembrane region" description="Helical" evidence="1">
    <location>
        <begin position="132"/>
        <end position="152"/>
    </location>
</feature>
<sequence>MRPAPSAALRRRAAPAAMIPAMERLRGRIGRPEALVWGLLVLGALVLRLIDLGDRSFHHDESQIAYFSWSTITQQHTYEYNPLLHGPWQYYATALTYKLFGVSDFAARSGPALLGTLMVAMPFFVRRHIGRIAAYSAAVGLAIGPSYLYYSRFTREDIHIAAMTLAVIVIVIRMLDTPRRWHPPVLFALLAATLTVKESGLIFGFLCALFIVALLVGARVRHTGRTRAVQVALAVGWRPWVLAGLAFVLVYCAFFSSFGSHWAGIWDGIYEGPKYWIDQHDVGRGGERWYLYAGILGGYEWPVVLFGLVGAVAVLRWAVRPSTEIPGFTDRVAPHVRVLAVFLVWLFVASFTGYSIAGERFAWLILHPLLPLLLLAGIGLQVVWAGRDRVLPRVALGLLVLGLASTVYSSYRVNADDPVDPSELLVTTQSGPEIPAASQRLHDLDTKLQRSQGRRLSITIDPNDGASFPWAWYLRDLQVSYDAGVRTPGYTPSTDALVLTAGSQVAGLGGLQAYDARPILLRSGWARDWGDATPRAWWNWYFKRQAWGPLSDLDETLFIRKGL</sequence>
<dbReference type="Proteomes" id="UP000240739">
    <property type="component" value="Unassembled WGS sequence"/>
</dbReference>
<dbReference type="PANTHER" id="PTHR41710:SF2">
    <property type="entry name" value="GLYCOSYL TRANSFERASE FAMILY 39_83 DOMAIN-CONTAINING PROTEIN"/>
    <property type="match status" value="1"/>
</dbReference>
<feature type="transmembrane region" description="Helical" evidence="1">
    <location>
        <begin position="34"/>
        <end position="50"/>
    </location>
</feature>
<dbReference type="PANTHER" id="PTHR41710">
    <property type="entry name" value="GLYCOSYL TRANSFERASE, FAMILY 39"/>
    <property type="match status" value="1"/>
</dbReference>
<feature type="domain" description="Glycosyltransferase RgtA/B/C/D-like" evidence="2">
    <location>
        <begin position="85"/>
        <end position="232"/>
    </location>
</feature>